<protein>
    <submittedName>
        <fullName evidence="4">Uncharacterized protein</fullName>
    </submittedName>
</protein>
<dbReference type="EMBL" id="JAGTTL010000014">
    <property type="protein sequence ID" value="KAK6313532.1"/>
    <property type="molecule type" value="Genomic_DNA"/>
</dbReference>
<organism evidence="4 5">
    <name type="scientific">Coregonus suidteri</name>
    <dbReference type="NCBI Taxonomy" id="861788"/>
    <lineage>
        <taxon>Eukaryota</taxon>
        <taxon>Metazoa</taxon>
        <taxon>Chordata</taxon>
        <taxon>Craniata</taxon>
        <taxon>Vertebrata</taxon>
        <taxon>Euteleostomi</taxon>
        <taxon>Actinopterygii</taxon>
        <taxon>Neopterygii</taxon>
        <taxon>Teleostei</taxon>
        <taxon>Protacanthopterygii</taxon>
        <taxon>Salmoniformes</taxon>
        <taxon>Salmonidae</taxon>
        <taxon>Coregoninae</taxon>
        <taxon>Coregonus</taxon>
    </lineage>
</organism>
<evidence type="ECO:0000313" key="5">
    <source>
        <dbReference type="Proteomes" id="UP001356427"/>
    </source>
</evidence>
<gene>
    <name evidence="4" type="ORF">J4Q44_G00168790</name>
</gene>
<dbReference type="Pfam" id="PF01491">
    <property type="entry name" value="Frataxin_Cyay"/>
    <property type="match status" value="1"/>
</dbReference>
<dbReference type="GO" id="GO:0005739">
    <property type="term" value="C:mitochondrion"/>
    <property type="evidence" value="ECO:0007669"/>
    <property type="project" value="TreeGrafter"/>
</dbReference>
<keyword evidence="3" id="KW-0408">Iron</keyword>
<dbReference type="PROSITE" id="PS50810">
    <property type="entry name" value="FRATAXIN_2"/>
    <property type="match status" value="1"/>
</dbReference>
<evidence type="ECO:0000256" key="2">
    <source>
        <dbReference type="ARBA" id="ARBA00022496"/>
    </source>
</evidence>
<dbReference type="PANTHER" id="PTHR16821">
    <property type="entry name" value="FRATAXIN"/>
    <property type="match status" value="1"/>
</dbReference>
<dbReference type="GO" id="GO:0004322">
    <property type="term" value="F:ferroxidase activity"/>
    <property type="evidence" value="ECO:0007669"/>
    <property type="project" value="TreeGrafter"/>
</dbReference>
<dbReference type="GO" id="GO:0006826">
    <property type="term" value="P:iron ion transport"/>
    <property type="evidence" value="ECO:0007669"/>
    <property type="project" value="UniProtKB-KW"/>
</dbReference>
<accession>A0AAN8LK20</accession>
<dbReference type="Proteomes" id="UP001356427">
    <property type="component" value="Unassembled WGS sequence"/>
</dbReference>
<dbReference type="GO" id="GO:0051537">
    <property type="term" value="F:2 iron, 2 sulfur cluster binding"/>
    <property type="evidence" value="ECO:0007669"/>
    <property type="project" value="TreeGrafter"/>
</dbReference>
<dbReference type="PANTHER" id="PTHR16821:SF2">
    <property type="entry name" value="FRATAXIN, MITOCHONDRIAL"/>
    <property type="match status" value="1"/>
</dbReference>
<dbReference type="GO" id="GO:0006879">
    <property type="term" value="P:intracellular iron ion homeostasis"/>
    <property type="evidence" value="ECO:0007669"/>
    <property type="project" value="TreeGrafter"/>
</dbReference>
<dbReference type="GO" id="GO:0008198">
    <property type="term" value="F:ferrous iron binding"/>
    <property type="evidence" value="ECO:0007669"/>
    <property type="project" value="TreeGrafter"/>
</dbReference>
<dbReference type="AlphaFoldDB" id="A0AAN8LK20"/>
<comment type="similarity">
    <text evidence="1">Belongs to the frataxin family.</text>
</comment>
<comment type="caution">
    <text evidence="4">The sequence shown here is derived from an EMBL/GenBank/DDBJ whole genome shotgun (WGS) entry which is preliminary data.</text>
</comment>
<keyword evidence="5" id="KW-1185">Reference proteome</keyword>
<proteinExistence type="inferred from homology"/>
<dbReference type="PRINTS" id="PR00904">
    <property type="entry name" value="FRATAXIN"/>
</dbReference>
<keyword evidence="2" id="KW-0406">Ion transport</keyword>
<dbReference type="GO" id="GO:0016226">
    <property type="term" value="P:iron-sulfur cluster assembly"/>
    <property type="evidence" value="ECO:0007669"/>
    <property type="project" value="InterPro"/>
</dbReference>
<evidence type="ECO:0000313" key="4">
    <source>
        <dbReference type="EMBL" id="KAK6313532.1"/>
    </source>
</evidence>
<dbReference type="GO" id="GO:0034986">
    <property type="term" value="F:iron chaperone activity"/>
    <property type="evidence" value="ECO:0007669"/>
    <property type="project" value="TreeGrafter"/>
</dbReference>
<evidence type="ECO:0000256" key="3">
    <source>
        <dbReference type="ARBA" id="ARBA00023004"/>
    </source>
</evidence>
<name>A0AAN8LK20_9TELE</name>
<evidence type="ECO:0000256" key="1">
    <source>
        <dbReference type="ARBA" id="ARBA00008183"/>
    </source>
</evidence>
<dbReference type="InterPro" id="IPR002908">
    <property type="entry name" value="Frataxin/CyaY"/>
</dbReference>
<dbReference type="InterPro" id="IPR036524">
    <property type="entry name" value="Frataxin/CyaY_sf"/>
</dbReference>
<keyword evidence="2" id="KW-0410">Iron transport</keyword>
<reference evidence="4 5" key="1">
    <citation type="submission" date="2021-04" db="EMBL/GenBank/DDBJ databases">
        <authorList>
            <person name="De Guttry C."/>
            <person name="Zahm M."/>
            <person name="Klopp C."/>
            <person name="Cabau C."/>
            <person name="Louis A."/>
            <person name="Berthelot C."/>
            <person name="Parey E."/>
            <person name="Roest Crollius H."/>
            <person name="Montfort J."/>
            <person name="Robinson-Rechavi M."/>
            <person name="Bucao C."/>
            <person name="Bouchez O."/>
            <person name="Gislard M."/>
            <person name="Lluch J."/>
            <person name="Milhes M."/>
            <person name="Lampietro C."/>
            <person name="Lopez Roques C."/>
            <person name="Donnadieu C."/>
            <person name="Braasch I."/>
            <person name="Desvignes T."/>
            <person name="Postlethwait J."/>
            <person name="Bobe J."/>
            <person name="Wedekind C."/>
            <person name="Guiguen Y."/>
        </authorList>
    </citation>
    <scope>NUCLEOTIDE SEQUENCE [LARGE SCALE GENOMIC DNA]</scope>
    <source>
        <strain evidence="4">Cs_M1</strain>
        <tissue evidence="4">Blood</tissue>
    </source>
</reference>
<dbReference type="Gene3D" id="3.30.920.10">
    <property type="entry name" value="Frataxin/CyaY"/>
    <property type="match status" value="1"/>
</dbReference>
<dbReference type="SUPFAM" id="SSF55387">
    <property type="entry name" value="Frataxin/Nqo15-like"/>
    <property type="match status" value="1"/>
</dbReference>
<dbReference type="GO" id="GO:0008199">
    <property type="term" value="F:ferric iron binding"/>
    <property type="evidence" value="ECO:0007669"/>
    <property type="project" value="InterPro"/>
</dbReference>
<sequence>MNSAPDQTGDNPIHKALKSGSAISEAASTKLADELADDFGDLMDGLLAGPEFDVLFSSGVLTVKVGGDHGTYVINKQTANKQICLLPAL</sequence>
<keyword evidence="2" id="KW-0813">Transport</keyword>